<dbReference type="Proteomes" id="UP000515663">
    <property type="component" value="Chromosome"/>
</dbReference>
<reference evidence="2" key="1">
    <citation type="submission" date="2020-07" db="EMBL/GenBank/DDBJ databases">
        <title>novel species isolated from the respiratory tract of Marmot.</title>
        <authorList>
            <person name="Zhang G."/>
        </authorList>
    </citation>
    <scope>NUCLEOTIDE SEQUENCE [LARGE SCALE GENOMIC DNA]</scope>
    <source>
        <strain evidence="2">686</strain>
    </source>
</reference>
<keyword evidence="2" id="KW-1185">Reference proteome</keyword>
<evidence type="ECO:0000313" key="2">
    <source>
        <dbReference type="Proteomes" id="UP000515663"/>
    </source>
</evidence>
<dbReference type="RefSeq" id="WP_219850101.1">
    <property type="nucleotide sequence ID" value="NZ_CP059491.1"/>
</dbReference>
<dbReference type="InterPro" id="IPR036291">
    <property type="entry name" value="NAD(P)-bd_dom_sf"/>
</dbReference>
<sequence>MRVFVTGGTGAIGGYAVPALVAAAVAADVPRVLQESVAMVYVDSGDRWI</sequence>
<proteinExistence type="predicted"/>
<organism evidence="1 2">
    <name type="scientific">Gordonia jinghuaiqii</name>
    <dbReference type="NCBI Taxonomy" id="2758710"/>
    <lineage>
        <taxon>Bacteria</taxon>
        <taxon>Bacillati</taxon>
        <taxon>Actinomycetota</taxon>
        <taxon>Actinomycetes</taxon>
        <taxon>Mycobacteriales</taxon>
        <taxon>Gordoniaceae</taxon>
        <taxon>Gordonia</taxon>
    </lineage>
</organism>
<dbReference type="KEGG" id="gji:H1R19_21345"/>
<evidence type="ECO:0000313" key="1">
    <source>
        <dbReference type="EMBL" id="QMT01336.1"/>
    </source>
</evidence>
<dbReference type="EMBL" id="CP059491">
    <property type="protein sequence ID" value="QMT01336.1"/>
    <property type="molecule type" value="Genomic_DNA"/>
</dbReference>
<protein>
    <submittedName>
        <fullName evidence="1">Uncharacterized protein</fullName>
    </submittedName>
</protein>
<dbReference type="AlphaFoldDB" id="A0A7D7LXN0"/>
<accession>A0A7D7LXN0</accession>
<dbReference type="SUPFAM" id="SSF51735">
    <property type="entry name" value="NAD(P)-binding Rossmann-fold domains"/>
    <property type="match status" value="1"/>
</dbReference>
<name>A0A7D7LXN0_9ACTN</name>
<gene>
    <name evidence="1" type="ORF">H1R19_21345</name>
</gene>